<dbReference type="AlphaFoldDB" id="A0A6C0GW04"/>
<dbReference type="Proteomes" id="UP000480178">
    <property type="component" value="Chromosome"/>
</dbReference>
<dbReference type="EMBL" id="CP048222">
    <property type="protein sequence ID" value="QHT71984.1"/>
    <property type="molecule type" value="Genomic_DNA"/>
</dbReference>
<evidence type="ECO:0000313" key="1">
    <source>
        <dbReference type="EMBL" id="QHT71984.1"/>
    </source>
</evidence>
<dbReference type="KEGG" id="rhoz:GXP67_11765"/>
<keyword evidence="2" id="KW-1185">Reference proteome</keyword>
<accession>A0A6C0GW04</accession>
<organism evidence="1 2">
    <name type="scientific">Rhodocytophaga rosea</name>
    <dbReference type="NCBI Taxonomy" id="2704465"/>
    <lineage>
        <taxon>Bacteria</taxon>
        <taxon>Pseudomonadati</taxon>
        <taxon>Bacteroidota</taxon>
        <taxon>Cytophagia</taxon>
        <taxon>Cytophagales</taxon>
        <taxon>Rhodocytophagaceae</taxon>
        <taxon>Rhodocytophaga</taxon>
    </lineage>
</organism>
<protein>
    <submittedName>
        <fullName evidence="1">DeoR family transcriptional regulator</fullName>
    </submittedName>
</protein>
<proteinExistence type="predicted"/>
<name>A0A6C0GW04_9BACT</name>
<evidence type="ECO:0000313" key="2">
    <source>
        <dbReference type="Proteomes" id="UP000480178"/>
    </source>
</evidence>
<gene>
    <name evidence="1" type="ORF">GXP67_11765</name>
</gene>
<sequence length="47" mass="5180">MLSINGIERQAGLSQGIVSKFVHGKRALHPKQVEKLLPVVKLIGYLL</sequence>
<reference evidence="1 2" key="1">
    <citation type="submission" date="2020-01" db="EMBL/GenBank/DDBJ databases">
        <authorList>
            <person name="Kim M.K."/>
        </authorList>
    </citation>
    <scope>NUCLEOTIDE SEQUENCE [LARGE SCALE GENOMIC DNA]</scope>
    <source>
        <strain evidence="1 2">172606-1</strain>
    </source>
</reference>